<evidence type="ECO:0000256" key="1">
    <source>
        <dbReference type="SAM" id="Phobius"/>
    </source>
</evidence>
<keyword evidence="1" id="KW-0812">Transmembrane</keyword>
<dbReference type="RefSeq" id="WP_046348923.1">
    <property type="nucleotide sequence ID" value="NZ_BBWU01000043.1"/>
</dbReference>
<keyword evidence="1" id="KW-0472">Membrane</keyword>
<dbReference type="OrthoDB" id="7210964at2"/>
<comment type="caution">
    <text evidence="2">The sequence shown here is derived from an EMBL/GenBank/DDBJ whole genome shotgun (WGS) entry which is preliminary data.</text>
</comment>
<dbReference type="InterPro" id="IPR054655">
    <property type="entry name" value="XrtV-like"/>
</dbReference>
<dbReference type="STRING" id="1219043.SCH01S_43_00180"/>
<feature type="transmembrane region" description="Helical" evidence="1">
    <location>
        <begin position="60"/>
        <end position="81"/>
    </location>
</feature>
<evidence type="ECO:0000313" key="2">
    <source>
        <dbReference type="EMBL" id="GAO40117.1"/>
    </source>
</evidence>
<organism evidence="2 3">
    <name type="scientific">Sphingomonas changbaiensis NBRC 104936</name>
    <dbReference type="NCBI Taxonomy" id="1219043"/>
    <lineage>
        <taxon>Bacteria</taxon>
        <taxon>Pseudomonadati</taxon>
        <taxon>Pseudomonadota</taxon>
        <taxon>Alphaproteobacteria</taxon>
        <taxon>Sphingomonadales</taxon>
        <taxon>Sphingomonadaceae</taxon>
        <taxon>Sphingomonas</taxon>
    </lineage>
</organism>
<reference evidence="2 3" key="1">
    <citation type="submission" date="2015-04" db="EMBL/GenBank/DDBJ databases">
        <title>Whole genome shotgun sequence of Sphingomonas changbaiensis NBRC 104936.</title>
        <authorList>
            <person name="Katano-Makiyama Y."/>
            <person name="Hosoyama A."/>
            <person name="Hashimoto M."/>
            <person name="Noguchi M."/>
            <person name="Tsuchikane K."/>
            <person name="Ohji S."/>
            <person name="Yamazoe A."/>
            <person name="Ichikawa N."/>
            <person name="Kimura A."/>
            <person name="Fujita N."/>
        </authorList>
    </citation>
    <scope>NUCLEOTIDE SEQUENCE [LARGE SCALE GENOMIC DNA]</scope>
    <source>
        <strain evidence="2 3">NBRC 104936</strain>
    </source>
</reference>
<accession>A0A0E9MQR6</accession>
<evidence type="ECO:0000313" key="3">
    <source>
        <dbReference type="Proteomes" id="UP000033202"/>
    </source>
</evidence>
<dbReference type="NCBIfam" id="NF045607">
    <property type="entry name" value="exo_Victor_syst"/>
    <property type="match status" value="1"/>
</dbReference>
<proteinExistence type="predicted"/>
<sequence>MQTIYDWVTVAIFAGLIVVFLQRSVGEGEPQDSILSYLPPAIGCAVSNWFGNKGIEQGDAAYQALAALGILAVLAYTYFVIKPFHGRG</sequence>
<gene>
    <name evidence="2" type="ORF">SCH01S_43_00180</name>
</gene>
<name>A0A0E9MQR6_9SPHN</name>
<keyword evidence="1" id="KW-1133">Transmembrane helix</keyword>
<dbReference type="EMBL" id="BBWU01000043">
    <property type="protein sequence ID" value="GAO40117.1"/>
    <property type="molecule type" value="Genomic_DNA"/>
</dbReference>
<dbReference type="AlphaFoldDB" id="A0A0E9MQR6"/>
<protein>
    <submittedName>
        <fullName evidence="2">Uncharacterized protein</fullName>
    </submittedName>
</protein>
<keyword evidence="3" id="KW-1185">Reference proteome</keyword>
<dbReference type="Proteomes" id="UP000033202">
    <property type="component" value="Unassembled WGS sequence"/>
</dbReference>